<organism evidence="2 3">
    <name type="scientific">Pterulicium gracile</name>
    <dbReference type="NCBI Taxonomy" id="1884261"/>
    <lineage>
        <taxon>Eukaryota</taxon>
        <taxon>Fungi</taxon>
        <taxon>Dikarya</taxon>
        <taxon>Basidiomycota</taxon>
        <taxon>Agaricomycotina</taxon>
        <taxon>Agaricomycetes</taxon>
        <taxon>Agaricomycetidae</taxon>
        <taxon>Agaricales</taxon>
        <taxon>Pleurotineae</taxon>
        <taxon>Pterulaceae</taxon>
        <taxon>Pterulicium</taxon>
    </lineage>
</organism>
<evidence type="ECO:0000313" key="3">
    <source>
        <dbReference type="Proteomes" id="UP000305067"/>
    </source>
</evidence>
<evidence type="ECO:0000313" key="2">
    <source>
        <dbReference type="EMBL" id="TFK96567.1"/>
    </source>
</evidence>
<dbReference type="Proteomes" id="UP000305067">
    <property type="component" value="Unassembled WGS sequence"/>
</dbReference>
<evidence type="ECO:0000256" key="1">
    <source>
        <dbReference type="SAM" id="MobiDB-lite"/>
    </source>
</evidence>
<feature type="compositionally biased region" description="Polar residues" evidence="1">
    <location>
        <begin position="317"/>
        <end position="327"/>
    </location>
</feature>
<dbReference type="EMBL" id="ML178858">
    <property type="protein sequence ID" value="TFK96567.1"/>
    <property type="molecule type" value="Genomic_DNA"/>
</dbReference>
<feature type="compositionally biased region" description="Polar residues" evidence="1">
    <location>
        <begin position="510"/>
        <end position="533"/>
    </location>
</feature>
<feature type="region of interest" description="Disordered" evidence="1">
    <location>
        <begin position="491"/>
        <end position="544"/>
    </location>
</feature>
<proteinExistence type="predicted"/>
<keyword evidence="3" id="KW-1185">Reference proteome</keyword>
<sequence length="570" mass="62360">MQDLSSEKEQGITSLILDPENHRAFAIFSPLFSFSPFLMSSVQPPLEHRKAQLDHRSQDTMDFNFHPTSAAVATQMEGEEVFNDLAFTTLHSSSGTTILDCNPETPPHYFMDPIYPFLDSAPPHMEDPSAHFLPEPSMPSFPFPRLHHDIYSESLSTMTFPHPHPHPASAPPTISSLAYNTQEIILEPRLDTPRPSTPEGFYRCECGLVLSSINKSKNQATHEKSASHRDVLGLPRHEAGNLSCCFCGHNFARSDAARRHERRCAVNPDNHYKRKRPYVRKDRKELGKVVGSPSSSSSSVMQLSYAPPQYGPDSDGTDSTTPISSGFPSTPMTAPLPTLPLAALPSPFRTSAPLRGHHKSYSDGVQQLQAFCSPINAFPSDLQARLHNIAHHELPSLHGFTSPPYGVPTSPSTLLESPYSAMSLSPSSPRFVIDGGRGGVSGYADADVHHSMATVSTLPQSLPLAIQGRHGVHYLPYGAQHVGEGVRSHHYHPYLSTAPQPTADREDSSLLFNPTGPTTSHIPAPASTSTSSHGRYHDSPPMSPVDYSDLSGLAPMYDLNLRSDFNDTFP</sequence>
<gene>
    <name evidence="2" type="ORF">BDV98DRAFT_305545</name>
</gene>
<name>A0A5C3Q5Y4_9AGAR</name>
<reference evidence="2 3" key="1">
    <citation type="journal article" date="2019" name="Nat. Ecol. Evol.">
        <title>Megaphylogeny resolves global patterns of mushroom evolution.</title>
        <authorList>
            <person name="Varga T."/>
            <person name="Krizsan K."/>
            <person name="Foldi C."/>
            <person name="Dima B."/>
            <person name="Sanchez-Garcia M."/>
            <person name="Sanchez-Ramirez S."/>
            <person name="Szollosi G.J."/>
            <person name="Szarkandi J.G."/>
            <person name="Papp V."/>
            <person name="Albert L."/>
            <person name="Andreopoulos W."/>
            <person name="Angelini C."/>
            <person name="Antonin V."/>
            <person name="Barry K.W."/>
            <person name="Bougher N.L."/>
            <person name="Buchanan P."/>
            <person name="Buyck B."/>
            <person name="Bense V."/>
            <person name="Catcheside P."/>
            <person name="Chovatia M."/>
            <person name="Cooper J."/>
            <person name="Damon W."/>
            <person name="Desjardin D."/>
            <person name="Finy P."/>
            <person name="Geml J."/>
            <person name="Haridas S."/>
            <person name="Hughes K."/>
            <person name="Justo A."/>
            <person name="Karasinski D."/>
            <person name="Kautmanova I."/>
            <person name="Kiss B."/>
            <person name="Kocsube S."/>
            <person name="Kotiranta H."/>
            <person name="LaButti K.M."/>
            <person name="Lechner B.E."/>
            <person name="Liimatainen K."/>
            <person name="Lipzen A."/>
            <person name="Lukacs Z."/>
            <person name="Mihaltcheva S."/>
            <person name="Morgado L.N."/>
            <person name="Niskanen T."/>
            <person name="Noordeloos M.E."/>
            <person name="Ohm R.A."/>
            <person name="Ortiz-Santana B."/>
            <person name="Ovrebo C."/>
            <person name="Racz N."/>
            <person name="Riley R."/>
            <person name="Savchenko A."/>
            <person name="Shiryaev A."/>
            <person name="Soop K."/>
            <person name="Spirin V."/>
            <person name="Szebenyi C."/>
            <person name="Tomsovsky M."/>
            <person name="Tulloss R.E."/>
            <person name="Uehling J."/>
            <person name="Grigoriev I.V."/>
            <person name="Vagvolgyi C."/>
            <person name="Papp T."/>
            <person name="Martin F.M."/>
            <person name="Miettinen O."/>
            <person name="Hibbett D.S."/>
            <person name="Nagy L.G."/>
        </authorList>
    </citation>
    <scope>NUCLEOTIDE SEQUENCE [LARGE SCALE GENOMIC DNA]</scope>
    <source>
        <strain evidence="2 3">CBS 309.79</strain>
    </source>
</reference>
<protein>
    <submittedName>
        <fullName evidence="2">Uncharacterized protein</fullName>
    </submittedName>
</protein>
<accession>A0A5C3Q5Y4</accession>
<dbReference type="AlphaFoldDB" id="A0A5C3Q5Y4"/>
<feature type="region of interest" description="Disordered" evidence="1">
    <location>
        <begin position="275"/>
        <end position="332"/>
    </location>
</feature>